<protein>
    <submittedName>
        <fullName evidence="1">Uncharacterized protein</fullName>
    </submittedName>
</protein>
<dbReference type="AlphaFoldDB" id="A0A0G0P0B2"/>
<gene>
    <name evidence="1" type="ORF">UT17_C0006G0019</name>
</gene>
<name>A0A0G0P0B2_9BACT</name>
<proteinExistence type="predicted"/>
<evidence type="ECO:0000313" key="1">
    <source>
        <dbReference type="EMBL" id="KKQ91544.1"/>
    </source>
</evidence>
<reference evidence="1 2" key="1">
    <citation type="journal article" date="2015" name="Nature">
        <title>rRNA introns, odd ribosomes, and small enigmatic genomes across a large radiation of phyla.</title>
        <authorList>
            <person name="Brown C.T."/>
            <person name="Hug L.A."/>
            <person name="Thomas B.C."/>
            <person name="Sharon I."/>
            <person name="Castelle C.J."/>
            <person name="Singh A."/>
            <person name="Wilkins M.J."/>
            <person name="Williams K.H."/>
            <person name="Banfield J.F."/>
        </authorList>
    </citation>
    <scope>NUCLEOTIDE SEQUENCE [LARGE SCALE GENOMIC DNA]</scope>
</reference>
<accession>A0A0G0P0B2</accession>
<dbReference type="Proteomes" id="UP000034774">
    <property type="component" value="Unassembled WGS sequence"/>
</dbReference>
<comment type="caution">
    <text evidence="1">The sequence shown here is derived from an EMBL/GenBank/DDBJ whole genome shotgun (WGS) entry which is preliminary data.</text>
</comment>
<evidence type="ECO:0000313" key="2">
    <source>
        <dbReference type="Proteomes" id="UP000034774"/>
    </source>
</evidence>
<organism evidence="1 2">
    <name type="scientific">Candidatus Woesebacteria bacterium GW2011_GWB1_39_10</name>
    <dbReference type="NCBI Taxonomy" id="1618572"/>
    <lineage>
        <taxon>Bacteria</taxon>
        <taxon>Candidatus Woeseibacteriota</taxon>
    </lineage>
</organism>
<sequence length="161" mass="18383">MGFSLTIPPEATVREASLVTAGSFGEDIDFDDNRKLIIDTVDGPECIQIGTLDNIKRVRRVPVSKDRTNIYTIENISNLRSYLSNKKITLDGFENTKLLKMSDYTYYYPGEKQLLFEISGGRSIEWFLNDNVFPFTHIDSAEGNQIKLLQFDILKTVKFSK</sequence>
<dbReference type="EMBL" id="LBVU01000006">
    <property type="protein sequence ID" value="KKQ91544.1"/>
    <property type="molecule type" value="Genomic_DNA"/>
</dbReference>